<dbReference type="Gene3D" id="4.10.60.10">
    <property type="entry name" value="Zinc finger, CCHC-type"/>
    <property type="match status" value="1"/>
</dbReference>
<evidence type="ECO:0000256" key="5">
    <source>
        <dbReference type="ARBA" id="ARBA00022759"/>
    </source>
</evidence>
<dbReference type="GO" id="GO:0016787">
    <property type="term" value="F:hydrolase activity"/>
    <property type="evidence" value="ECO:0007669"/>
    <property type="project" value="UniProtKB-KW"/>
</dbReference>
<dbReference type="FunFam" id="3.30.420.10:FF:000032">
    <property type="entry name" value="Retrovirus-related Pol polyprotein from transposon 297-like Protein"/>
    <property type="match status" value="1"/>
</dbReference>
<dbReference type="InterPro" id="IPR056924">
    <property type="entry name" value="SH3_Tf2-1"/>
</dbReference>
<evidence type="ECO:0000256" key="3">
    <source>
        <dbReference type="ARBA" id="ARBA00022695"/>
    </source>
</evidence>
<dbReference type="SUPFAM" id="SSF50630">
    <property type="entry name" value="Acid proteases"/>
    <property type="match status" value="1"/>
</dbReference>
<dbReference type="PANTHER" id="PTHR35046">
    <property type="entry name" value="ZINC KNUCKLE (CCHC-TYPE) FAMILY PROTEIN"/>
    <property type="match status" value="1"/>
</dbReference>
<dbReference type="Gene3D" id="3.10.10.10">
    <property type="entry name" value="HIV Type 1 Reverse Transcriptase, subunit A, domain 1"/>
    <property type="match status" value="1"/>
</dbReference>
<dbReference type="PROSITE" id="PS50994">
    <property type="entry name" value="INTEGRASE"/>
    <property type="match status" value="1"/>
</dbReference>
<dbReference type="AlphaFoldDB" id="A0A6J1EQJ1"/>
<proteinExistence type="predicted"/>
<keyword evidence="5" id="KW-0255">Endonuclease</keyword>
<dbReference type="FunFam" id="3.30.70.270:FF:000020">
    <property type="entry name" value="Transposon Tf2-6 polyprotein-like Protein"/>
    <property type="match status" value="1"/>
</dbReference>
<evidence type="ECO:0000256" key="6">
    <source>
        <dbReference type="ARBA" id="ARBA00022801"/>
    </source>
</evidence>
<name>A0A6J1EQJ1_CUCMO</name>
<dbReference type="GO" id="GO:0015074">
    <property type="term" value="P:DNA integration"/>
    <property type="evidence" value="ECO:0007669"/>
    <property type="project" value="InterPro"/>
</dbReference>
<dbReference type="Proteomes" id="UP000504609">
    <property type="component" value="Unplaced"/>
</dbReference>
<dbReference type="Pfam" id="PF17921">
    <property type="entry name" value="Integrase_H2C2"/>
    <property type="match status" value="1"/>
</dbReference>
<evidence type="ECO:0000256" key="8">
    <source>
        <dbReference type="PROSITE-ProRule" id="PRU00047"/>
    </source>
</evidence>
<dbReference type="SMART" id="SM00343">
    <property type="entry name" value="ZnF_C2HC"/>
    <property type="match status" value="1"/>
</dbReference>
<gene>
    <name evidence="13" type="primary">LOC111436530</name>
</gene>
<dbReference type="GO" id="GO:0003964">
    <property type="term" value="F:RNA-directed DNA polymerase activity"/>
    <property type="evidence" value="ECO:0007669"/>
    <property type="project" value="UniProtKB-KW"/>
</dbReference>
<dbReference type="RefSeq" id="XP_022930059.1">
    <property type="nucleotide sequence ID" value="XM_023074291.1"/>
</dbReference>
<dbReference type="GO" id="GO:0004519">
    <property type="term" value="F:endonuclease activity"/>
    <property type="evidence" value="ECO:0007669"/>
    <property type="project" value="UniProtKB-KW"/>
</dbReference>
<dbReference type="SUPFAM" id="SSF53098">
    <property type="entry name" value="Ribonuclease H-like"/>
    <property type="match status" value="1"/>
</dbReference>
<feature type="compositionally biased region" description="Basic and acidic residues" evidence="9">
    <location>
        <begin position="132"/>
        <end position="171"/>
    </location>
</feature>
<reference evidence="13" key="1">
    <citation type="submission" date="2025-08" db="UniProtKB">
        <authorList>
            <consortium name="RefSeq"/>
        </authorList>
    </citation>
    <scope>IDENTIFICATION</scope>
    <source>
        <tissue evidence="13">Young leaves</tissue>
    </source>
</reference>
<protein>
    <recommendedName>
        <fullName evidence="1">RNA-directed DNA polymerase</fullName>
        <ecNumber evidence="1">2.7.7.49</ecNumber>
    </recommendedName>
</protein>
<dbReference type="Gene3D" id="3.30.70.270">
    <property type="match status" value="1"/>
</dbReference>
<dbReference type="Pfam" id="PF24626">
    <property type="entry name" value="SH3_Tf2-1"/>
    <property type="match status" value="1"/>
</dbReference>
<feature type="non-terminal residue" evidence="13">
    <location>
        <position position="957"/>
    </location>
</feature>
<dbReference type="CDD" id="cd00303">
    <property type="entry name" value="retropepsin_like"/>
    <property type="match status" value="1"/>
</dbReference>
<sequence length="957" mass="111136">DKLMSSRRRNLEAPIDSWVEFKESMRKRFVPQYFQRDMAQKLQALKQGRKSVEDYYKEMDTLMDRLELDEDMEALMARFLNGLNIEIADKTDLQPYSNIEELLHIAIKIERQIQRRSQRYSSKTFPNSTSTWKKDSKNIDYKHRNQEINEKPQAKFEKGESSRTGKEKVEKSNVRNRDLKCWRCQGVGHYSRDCPNARIMTIKEGEIVTDDEAHDDINEETDESEEFSEEDPTHISLVTRRALNTHIKEDGLDQRENLFQTRCLVQSVPCSVVIDSGSCTNVVSSILVKRLNLKTQPHPRPYKLQWLNDCGEVRVTQQTLVSFTIGKYVDDVLCDVVSMHVGDLLLGRPWQFDRRFEHLFSEEMPSSLPPLRGIEHKIDFIPGAPIPNRPAYRTNPKEAEEIQRQVSELLAKGYVRESLSPCSVPVILVPKKDGSWRMFNFLGFVVSSNGVEVDEEKVKAIKDWPTPKNVSEVRSFHGLASFYRRFIKNFSTIASPLNELVKKNVSFIWEKDQELAFNTLKEKLSSAPLLALPNFESIFEIECDASGVGIGAVLMQNQRPLMFFSEKLTGASLRYPTYDKELYALVRALQTWQHYLWPKEFIIHTDHESLKHLRVQNKLNRRHAKWLEFIETFPYVIKYKQGKENIVADALSRRYDGFLFRKGKLCIPSCSIRELLVREAHGGGLMAHHGVSKTYDMLSEHFFWPKMRHDVHKVCARCIACKQAKTRLQPHGLYSPLPVPNGPWIDISMDFVLGLPRTRKGYDSIFVVVDRFSKMAHFIPCHKTDDAKHIADLFFREVVRLHGIPKSIVSDRDVKFLSHFWRVLWGKLGTKLVYSTTCHPQTDGQTEVVNRTMTAMLRAIIDKNLKTWEDCLPFIEFAYNRVVHSTTKCTPFEIVYGFNPLTPIDLLPIPSKEFPGDWVWVHFRKERFPTQRKSKVLPRGDGPFQVLERINDNAYKI</sequence>
<keyword evidence="4" id="KW-0540">Nuclease</keyword>
<dbReference type="EC" id="2.7.7.49" evidence="1"/>
<accession>A0A6J1EQJ1</accession>
<keyword evidence="12" id="KW-1185">Reference proteome</keyword>
<dbReference type="CDD" id="cd09274">
    <property type="entry name" value="RNase_HI_RT_Ty3"/>
    <property type="match status" value="1"/>
</dbReference>
<keyword evidence="8" id="KW-0863">Zinc-finger</keyword>
<dbReference type="Pfam" id="PF17917">
    <property type="entry name" value="RT_RNaseH"/>
    <property type="match status" value="1"/>
</dbReference>
<dbReference type="InterPro" id="IPR001584">
    <property type="entry name" value="Integrase_cat-core"/>
</dbReference>
<dbReference type="GO" id="GO:0003676">
    <property type="term" value="F:nucleic acid binding"/>
    <property type="evidence" value="ECO:0007669"/>
    <property type="project" value="InterPro"/>
</dbReference>
<keyword evidence="8" id="KW-0862">Zinc</keyword>
<evidence type="ECO:0000313" key="13">
    <source>
        <dbReference type="RefSeq" id="XP_022930059.1"/>
    </source>
</evidence>
<evidence type="ECO:0000256" key="7">
    <source>
        <dbReference type="ARBA" id="ARBA00022918"/>
    </source>
</evidence>
<feature type="region of interest" description="Disordered" evidence="9">
    <location>
        <begin position="117"/>
        <end position="171"/>
    </location>
</feature>
<dbReference type="InterPro" id="IPR012337">
    <property type="entry name" value="RNaseH-like_sf"/>
</dbReference>
<dbReference type="KEGG" id="cmos:111436530"/>
<dbReference type="Gene3D" id="1.10.340.70">
    <property type="match status" value="1"/>
</dbReference>
<dbReference type="InterPro" id="IPR036397">
    <property type="entry name" value="RNaseH_sf"/>
</dbReference>
<feature type="non-terminal residue" evidence="13">
    <location>
        <position position="1"/>
    </location>
</feature>
<dbReference type="Pfam" id="PF00098">
    <property type="entry name" value="zf-CCHC"/>
    <property type="match status" value="1"/>
</dbReference>
<evidence type="ECO:0000256" key="4">
    <source>
        <dbReference type="ARBA" id="ARBA00022722"/>
    </source>
</evidence>
<feature type="domain" description="CCHC-type" evidence="10">
    <location>
        <begin position="180"/>
        <end position="196"/>
    </location>
</feature>
<evidence type="ECO:0000313" key="12">
    <source>
        <dbReference type="Proteomes" id="UP000504609"/>
    </source>
</evidence>
<dbReference type="Gene3D" id="3.30.420.10">
    <property type="entry name" value="Ribonuclease H-like superfamily/Ribonuclease H"/>
    <property type="match status" value="1"/>
</dbReference>
<feature type="domain" description="Integrase catalytic" evidence="11">
    <location>
        <begin position="739"/>
        <end position="899"/>
    </location>
</feature>
<dbReference type="Gene3D" id="2.40.70.10">
    <property type="entry name" value="Acid Proteases"/>
    <property type="match status" value="1"/>
</dbReference>
<evidence type="ECO:0000259" key="11">
    <source>
        <dbReference type="PROSITE" id="PS50994"/>
    </source>
</evidence>
<dbReference type="InterPro" id="IPR043128">
    <property type="entry name" value="Rev_trsase/Diguanyl_cyclase"/>
</dbReference>
<dbReference type="InterPro" id="IPR041588">
    <property type="entry name" value="Integrase_H2C2"/>
</dbReference>
<dbReference type="InterPro" id="IPR043502">
    <property type="entry name" value="DNA/RNA_pol_sf"/>
</dbReference>
<dbReference type="FunFam" id="1.10.340.70:FF:000001">
    <property type="entry name" value="Retrovirus-related Pol polyprotein from transposon gypsy-like Protein"/>
    <property type="match status" value="1"/>
</dbReference>
<dbReference type="PROSITE" id="PS50158">
    <property type="entry name" value="ZF_CCHC"/>
    <property type="match status" value="1"/>
</dbReference>
<dbReference type="SUPFAM" id="SSF57756">
    <property type="entry name" value="Retrovirus zinc finger-like domains"/>
    <property type="match status" value="1"/>
</dbReference>
<evidence type="ECO:0000256" key="1">
    <source>
        <dbReference type="ARBA" id="ARBA00012493"/>
    </source>
</evidence>
<keyword evidence="3" id="KW-0548">Nucleotidyltransferase</keyword>
<keyword evidence="2" id="KW-0808">Transferase</keyword>
<dbReference type="InterPro" id="IPR021109">
    <property type="entry name" value="Peptidase_aspartic_dom_sf"/>
</dbReference>
<dbReference type="InterPro" id="IPR036875">
    <property type="entry name" value="Znf_CCHC_sf"/>
</dbReference>
<organism evidence="12 13">
    <name type="scientific">Cucurbita moschata</name>
    <name type="common">Winter crookneck squash</name>
    <name type="synonym">Cucurbita pepo var. moschata</name>
    <dbReference type="NCBI Taxonomy" id="3662"/>
    <lineage>
        <taxon>Eukaryota</taxon>
        <taxon>Viridiplantae</taxon>
        <taxon>Streptophyta</taxon>
        <taxon>Embryophyta</taxon>
        <taxon>Tracheophyta</taxon>
        <taxon>Spermatophyta</taxon>
        <taxon>Magnoliopsida</taxon>
        <taxon>eudicotyledons</taxon>
        <taxon>Gunneridae</taxon>
        <taxon>Pentapetalae</taxon>
        <taxon>rosids</taxon>
        <taxon>fabids</taxon>
        <taxon>Cucurbitales</taxon>
        <taxon>Cucurbitaceae</taxon>
        <taxon>Cucurbiteae</taxon>
        <taxon>Cucurbita</taxon>
    </lineage>
</organism>
<dbReference type="GeneID" id="111436530"/>
<evidence type="ECO:0000256" key="2">
    <source>
        <dbReference type="ARBA" id="ARBA00022679"/>
    </source>
</evidence>
<dbReference type="SUPFAM" id="SSF56672">
    <property type="entry name" value="DNA/RNA polymerases"/>
    <property type="match status" value="1"/>
</dbReference>
<evidence type="ECO:0000259" key="10">
    <source>
        <dbReference type="PROSITE" id="PS50158"/>
    </source>
</evidence>
<dbReference type="InterPro" id="IPR005162">
    <property type="entry name" value="Retrotrans_gag_dom"/>
</dbReference>
<dbReference type="PANTHER" id="PTHR35046:SF9">
    <property type="entry name" value="RNA-DIRECTED DNA POLYMERASE"/>
    <property type="match status" value="1"/>
</dbReference>
<keyword evidence="6" id="KW-0378">Hydrolase</keyword>
<dbReference type="InterPro" id="IPR001878">
    <property type="entry name" value="Znf_CCHC"/>
</dbReference>
<dbReference type="Pfam" id="PF03732">
    <property type="entry name" value="Retrotrans_gag"/>
    <property type="match status" value="1"/>
</dbReference>
<evidence type="ECO:0000256" key="9">
    <source>
        <dbReference type="SAM" id="MobiDB-lite"/>
    </source>
</evidence>
<keyword evidence="7" id="KW-0695">RNA-directed DNA polymerase</keyword>
<dbReference type="GO" id="GO:0008270">
    <property type="term" value="F:zinc ion binding"/>
    <property type="evidence" value="ECO:0007669"/>
    <property type="project" value="UniProtKB-KW"/>
</dbReference>
<keyword evidence="8" id="KW-0479">Metal-binding</keyword>
<dbReference type="InterPro" id="IPR041373">
    <property type="entry name" value="RT_RNaseH"/>
</dbReference>